<organism evidence="2 3">
    <name type="scientific">Rhizobium indigoferae</name>
    <dbReference type="NCBI Taxonomy" id="158891"/>
    <lineage>
        <taxon>Bacteria</taxon>
        <taxon>Pseudomonadati</taxon>
        <taxon>Pseudomonadota</taxon>
        <taxon>Alphaproteobacteria</taxon>
        <taxon>Hyphomicrobiales</taxon>
        <taxon>Rhizobiaceae</taxon>
        <taxon>Rhizobium/Agrobacterium group</taxon>
        <taxon>Rhizobium</taxon>
    </lineage>
</organism>
<feature type="chain" id="PRO_5045584881" evidence="1">
    <location>
        <begin position="23"/>
        <end position="616"/>
    </location>
</feature>
<gene>
    <name evidence="2" type="ORF">U5G49_004723</name>
</gene>
<protein>
    <submittedName>
        <fullName evidence="2">Uncharacterized protein</fullName>
    </submittedName>
</protein>
<keyword evidence="1" id="KW-0732">Signal</keyword>
<sequence>MLIPKRSLFVLAFLTLGAHLQAAEVTIDFQHGRVFAEDHDARLVEYVRSTLANKPPLVPPLMPDESMASTRILDLKQAMDRVDPVLSAQFDIQPQFTAVFDERPVDILGIPIFSQKDPPGAEITQIPLPGPTALFLGCIDPTRLRSPSADDSVLEEIEEAKRLGFRGLENLTDDQLLSMILRPKVVVAASRPSDAVQAFCSKNGRHYVRFAVGRMGSRVFVNQLVSIPISDLSRIFLWGGNKPERLRSEATRTYTQRRCVDLVGDEAEEALATGNYDERPSERIVGEKVVLVPCRYEPLEVHIDDAIFGASSYAKMKSTGSRVVEGVRANACDGRFGHLPDDLNDLAALVAAESAWTILLCDKRPAVSFLAVGLAAQTHAAEAFCWADAELGPQLRQFSPSDENSTELAFQNDREAAAYLDIMPVIFETCSLMRPQEATSAQSAFLSDLSSRFLTDLDFSALDSDLARRVALATAEAIDGRSLTWLAYPLGLLESLCKSSADSEPCATLRRAEETAMIQPIDEWRHWPDRSNNPTAQDGVSGIDVSAPVFVYVAAEDLFSTQLDAVLSKLLVRKRNSGGEIVWPALARNETITWNVDFDIFQTPVFPFEHDPAIQQ</sequence>
<dbReference type="EMBL" id="CP140635">
    <property type="protein sequence ID" value="WQN39519.1"/>
    <property type="molecule type" value="Genomic_DNA"/>
</dbReference>
<accession>A0ABZ0ZIQ7</accession>
<evidence type="ECO:0000313" key="3">
    <source>
        <dbReference type="Proteomes" id="UP001322785"/>
    </source>
</evidence>
<proteinExistence type="predicted"/>
<dbReference type="Proteomes" id="UP001322785">
    <property type="component" value="Chromosome"/>
</dbReference>
<evidence type="ECO:0000313" key="2">
    <source>
        <dbReference type="EMBL" id="WQN39519.1"/>
    </source>
</evidence>
<feature type="signal peptide" evidence="1">
    <location>
        <begin position="1"/>
        <end position="22"/>
    </location>
</feature>
<name>A0ABZ0ZIQ7_9HYPH</name>
<keyword evidence="3" id="KW-1185">Reference proteome</keyword>
<evidence type="ECO:0000256" key="1">
    <source>
        <dbReference type="SAM" id="SignalP"/>
    </source>
</evidence>
<reference evidence="2 3" key="1">
    <citation type="submission" date="2023-12" db="EMBL/GenBank/DDBJ databases">
        <authorList>
            <person name="Menendez E."/>
            <person name="Kaur S."/>
            <person name="Flores-Felix J.D."/>
            <person name="diCenzo G.C."/>
            <person name="Peix A."/>
            <person name="Velazquez E."/>
        </authorList>
    </citation>
    <scope>NUCLEOTIDE SEQUENCE [LARGE SCALE GENOMIC DNA]</scope>
    <source>
        <strain evidence="2 3">CIP 108029</strain>
    </source>
</reference>
<dbReference type="RefSeq" id="WP_193446403.1">
    <property type="nucleotide sequence ID" value="NZ_BSOQ01000043.1"/>
</dbReference>